<evidence type="ECO:0000256" key="1">
    <source>
        <dbReference type="ARBA" id="ARBA00022737"/>
    </source>
</evidence>
<feature type="repeat" description="ANK" evidence="3">
    <location>
        <begin position="76"/>
        <end position="108"/>
    </location>
</feature>
<dbReference type="Ensembl" id="ENSCWAT00000010966.1">
    <property type="protein sequence ID" value="ENSCWAP00000010090.1"/>
    <property type="gene ID" value="ENSCWAG00000007830.1"/>
</dbReference>
<dbReference type="FunFam" id="1.25.40.20:FF:000208">
    <property type="entry name" value="Ankyrin repeat domain-containing protein 26"/>
    <property type="match status" value="1"/>
</dbReference>
<dbReference type="SMART" id="SM00248">
    <property type="entry name" value="ANK"/>
    <property type="match status" value="4"/>
</dbReference>
<feature type="repeat" description="ANK" evidence="3">
    <location>
        <begin position="109"/>
        <end position="141"/>
    </location>
</feature>
<evidence type="ECO:0000256" key="3">
    <source>
        <dbReference type="PROSITE-ProRule" id="PRU00023"/>
    </source>
</evidence>
<feature type="repeat" description="ANK" evidence="3">
    <location>
        <begin position="43"/>
        <end position="75"/>
    </location>
</feature>
<reference evidence="4" key="1">
    <citation type="submission" date="2025-08" db="UniProtKB">
        <authorList>
            <consortium name="Ensembl"/>
        </authorList>
    </citation>
    <scope>IDENTIFICATION</scope>
</reference>
<dbReference type="GeneTree" id="ENSGT00940000153661"/>
<dbReference type="AlphaFoldDB" id="A0A8C3W7F2"/>
<dbReference type="Pfam" id="PF12796">
    <property type="entry name" value="Ank_2"/>
    <property type="match status" value="1"/>
</dbReference>
<evidence type="ECO:0000313" key="5">
    <source>
        <dbReference type="Proteomes" id="UP000694540"/>
    </source>
</evidence>
<name>A0A8C3W7F2_9CETA</name>
<dbReference type="SUPFAM" id="SSF48403">
    <property type="entry name" value="Ankyrin repeat"/>
    <property type="match status" value="1"/>
</dbReference>
<reference evidence="4" key="2">
    <citation type="submission" date="2025-09" db="UniProtKB">
        <authorList>
            <consortium name="Ensembl"/>
        </authorList>
    </citation>
    <scope>IDENTIFICATION</scope>
</reference>
<proteinExistence type="predicted"/>
<sequence>QPGYLIRDRDLDKIHKAASLGNVPKVQQILFFKENGVNDRDKKNRTALHLACASGHPAVVTLLVERKCQLNLCDNENRTALIKAVQCQEEKCIDILLERGADPNLVDVRGNTALHYAALCHNTSIAAKLLSHNASIEARNEDDLTPLLLAVIENKEQMVEFLIQKGANIHAVDTKKRYSTLFFKNKNLRAVLECHRWVIKMKEMALDSDWVNSQPSYLLGVCPWEECLLSRHLFLDLKREDNDVSFKGCCM</sequence>
<dbReference type="PRINTS" id="PR01415">
    <property type="entry name" value="ANKYRIN"/>
</dbReference>
<dbReference type="PANTHER" id="PTHR24147:SF60">
    <property type="entry name" value="ANKYRIN REPEAT DOMAIN-CONTAINING PROTEIN 26-RELATED"/>
    <property type="match status" value="1"/>
</dbReference>
<accession>A0A8C3W7F2</accession>
<dbReference type="InterPro" id="IPR002110">
    <property type="entry name" value="Ankyrin_rpt"/>
</dbReference>
<dbReference type="InterPro" id="IPR050657">
    <property type="entry name" value="Ankyrin_repeat_domain"/>
</dbReference>
<keyword evidence="5" id="KW-1185">Reference proteome</keyword>
<dbReference type="PROSITE" id="PS50088">
    <property type="entry name" value="ANK_REPEAT"/>
    <property type="match status" value="4"/>
</dbReference>
<evidence type="ECO:0000256" key="2">
    <source>
        <dbReference type="ARBA" id="ARBA00023043"/>
    </source>
</evidence>
<dbReference type="InterPro" id="IPR036770">
    <property type="entry name" value="Ankyrin_rpt-contain_sf"/>
</dbReference>
<evidence type="ECO:0000313" key="4">
    <source>
        <dbReference type="Ensembl" id="ENSCWAP00000010090.1"/>
    </source>
</evidence>
<keyword evidence="1" id="KW-0677">Repeat</keyword>
<evidence type="ECO:0008006" key="6">
    <source>
        <dbReference type="Google" id="ProtNLM"/>
    </source>
</evidence>
<keyword evidence="2 3" id="KW-0040">ANK repeat</keyword>
<dbReference type="Gene3D" id="1.25.40.20">
    <property type="entry name" value="Ankyrin repeat-containing domain"/>
    <property type="match status" value="2"/>
</dbReference>
<organism evidence="4 5">
    <name type="scientific">Catagonus wagneri</name>
    <name type="common">Chacoan peccary</name>
    <dbReference type="NCBI Taxonomy" id="51154"/>
    <lineage>
        <taxon>Eukaryota</taxon>
        <taxon>Metazoa</taxon>
        <taxon>Chordata</taxon>
        <taxon>Craniata</taxon>
        <taxon>Vertebrata</taxon>
        <taxon>Euteleostomi</taxon>
        <taxon>Mammalia</taxon>
        <taxon>Eutheria</taxon>
        <taxon>Laurasiatheria</taxon>
        <taxon>Artiodactyla</taxon>
        <taxon>Suina</taxon>
        <taxon>Tayassuidae</taxon>
        <taxon>Catagonus</taxon>
    </lineage>
</organism>
<dbReference type="Pfam" id="PF00023">
    <property type="entry name" value="Ank"/>
    <property type="match status" value="2"/>
</dbReference>
<dbReference type="PROSITE" id="PS50297">
    <property type="entry name" value="ANK_REP_REGION"/>
    <property type="match status" value="4"/>
</dbReference>
<dbReference type="Proteomes" id="UP000694540">
    <property type="component" value="Unplaced"/>
</dbReference>
<protein>
    <recommendedName>
        <fullName evidence="6">Ankyrin repeat domain-containing protein 7</fullName>
    </recommendedName>
</protein>
<feature type="repeat" description="ANK" evidence="3">
    <location>
        <begin position="142"/>
        <end position="174"/>
    </location>
</feature>
<dbReference type="PANTHER" id="PTHR24147">
    <property type="entry name" value="ANKYRIN REPEAT DOMAIN 36-RELATED"/>
    <property type="match status" value="1"/>
</dbReference>